<evidence type="ECO:0000256" key="2">
    <source>
        <dbReference type="ARBA" id="ARBA00008098"/>
    </source>
</evidence>
<feature type="signal peptide" evidence="5">
    <location>
        <begin position="1"/>
        <end position="19"/>
    </location>
</feature>
<evidence type="ECO:0000259" key="6">
    <source>
        <dbReference type="Pfam" id="PF22651"/>
    </source>
</evidence>
<dbReference type="InterPro" id="IPR052295">
    <property type="entry name" value="Odorant-binding_protein"/>
</dbReference>
<dbReference type="Proteomes" id="UP000494040">
    <property type="component" value="Unassembled WGS sequence"/>
</dbReference>
<name>A0A8I6RRM5_CIMLE</name>
<evidence type="ECO:0000256" key="3">
    <source>
        <dbReference type="ARBA" id="ARBA00022525"/>
    </source>
</evidence>
<dbReference type="GeneID" id="106667663"/>
<dbReference type="Pfam" id="PF22651">
    <property type="entry name" value="OBP47_like"/>
    <property type="match status" value="1"/>
</dbReference>
<sequence>MTSPAFLLLASVVVALASAQEDDSCRTRPAGWPERPPQCCSLPFPLEGMKRQFGACIRQIGRPSSAVPTAKAVRDARLCIEECVYKGLGFFDKSLKKESIAEELKKGVEKYPLWTKPMNDAVKACFEEADKAEQDESLCDQTPHVFTHCVMRQLFLTCPASEWTDSEDCKLVKGRMEVCPNIPPPPPPPPQRPPQGFPRYRQE</sequence>
<dbReference type="EnsemblMetazoa" id="XM_014395746.2">
    <property type="protein sequence ID" value="XP_014251232.1"/>
    <property type="gene ID" value="LOC106667663"/>
</dbReference>
<dbReference type="KEGG" id="clec:106667663"/>
<feature type="domain" description="OBP47-like" evidence="6">
    <location>
        <begin position="78"/>
        <end position="172"/>
    </location>
</feature>
<feature type="compositionally biased region" description="Pro residues" evidence="4">
    <location>
        <begin position="181"/>
        <end position="196"/>
    </location>
</feature>
<comment type="subcellular location">
    <subcellularLocation>
        <location evidence="1">Secreted</location>
    </subcellularLocation>
</comment>
<comment type="similarity">
    <text evidence="2">Belongs to the PBP/GOBP family.</text>
</comment>
<evidence type="ECO:0000256" key="5">
    <source>
        <dbReference type="SAM" id="SignalP"/>
    </source>
</evidence>
<feature type="region of interest" description="Disordered" evidence="4">
    <location>
        <begin position="180"/>
        <end position="203"/>
    </location>
</feature>
<dbReference type="SUPFAM" id="SSF47565">
    <property type="entry name" value="Insect pheromone/odorant-binding proteins"/>
    <property type="match status" value="1"/>
</dbReference>
<protein>
    <recommendedName>
        <fullName evidence="6">OBP47-like domain-containing protein</fullName>
    </recommendedName>
</protein>
<dbReference type="GO" id="GO:0005549">
    <property type="term" value="F:odorant binding"/>
    <property type="evidence" value="ECO:0007669"/>
    <property type="project" value="InterPro"/>
</dbReference>
<evidence type="ECO:0000256" key="4">
    <source>
        <dbReference type="SAM" id="MobiDB-lite"/>
    </source>
</evidence>
<dbReference type="InterPro" id="IPR054577">
    <property type="entry name" value="OBP47-like_dom"/>
</dbReference>
<evidence type="ECO:0000256" key="1">
    <source>
        <dbReference type="ARBA" id="ARBA00004613"/>
    </source>
</evidence>
<evidence type="ECO:0000313" key="7">
    <source>
        <dbReference type="EnsemblMetazoa" id="XP_014251232.1"/>
    </source>
</evidence>
<organism evidence="7 8">
    <name type="scientific">Cimex lectularius</name>
    <name type="common">Bed bug</name>
    <name type="synonym">Acanthia lectularia</name>
    <dbReference type="NCBI Taxonomy" id="79782"/>
    <lineage>
        <taxon>Eukaryota</taxon>
        <taxon>Metazoa</taxon>
        <taxon>Ecdysozoa</taxon>
        <taxon>Arthropoda</taxon>
        <taxon>Hexapoda</taxon>
        <taxon>Insecta</taxon>
        <taxon>Pterygota</taxon>
        <taxon>Neoptera</taxon>
        <taxon>Paraneoptera</taxon>
        <taxon>Hemiptera</taxon>
        <taxon>Heteroptera</taxon>
        <taxon>Panheteroptera</taxon>
        <taxon>Cimicomorpha</taxon>
        <taxon>Cimicidae</taxon>
        <taxon>Cimex</taxon>
    </lineage>
</organism>
<proteinExistence type="inferred from homology"/>
<dbReference type="PANTHER" id="PTHR21066:SF3">
    <property type="entry name" value="IP02236P"/>
    <property type="match status" value="1"/>
</dbReference>
<dbReference type="Gene3D" id="1.10.238.270">
    <property type="match status" value="1"/>
</dbReference>
<dbReference type="PANTHER" id="PTHR21066">
    <property type="entry name" value="ODORANT-BINDING PROTEIN 59A-RELATED"/>
    <property type="match status" value="1"/>
</dbReference>
<evidence type="ECO:0000313" key="8">
    <source>
        <dbReference type="Proteomes" id="UP000494040"/>
    </source>
</evidence>
<dbReference type="AlphaFoldDB" id="A0A8I6RRM5"/>
<dbReference type="OMA" id="TESCEMA"/>
<accession>A0A8I6RRM5</accession>
<reference evidence="7" key="1">
    <citation type="submission" date="2022-01" db="UniProtKB">
        <authorList>
            <consortium name="EnsemblMetazoa"/>
        </authorList>
    </citation>
    <scope>IDENTIFICATION</scope>
</reference>
<keyword evidence="8" id="KW-1185">Reference proteome</keyword>
<keyword evidence="3" id="KW-0964">Secreted</keyword>
<dbReference type="GO" id="GO:0005576">
    <property type="term" value="C:extracellular region"/>
    <property type="evidence" value="ECO:0007669"/>
    <property type="project" value="UniProtKB-SubCell"/>
</dbReference>
<keyword evidence="5" id="KW-0732">Signal</keyword>
<dbReference type="InterPro" id="IPR036728">
    <property type="entry name" value="PBP_GOBP_sf"/>
</dbReference>
<feature type="chain" id="PRO_5035306849" description="OBP47-like domain-containing protein" evidence="5">
    <location>
        <begin position="20"/>
        <end position="203"/>
    </location>
</feature>
<dbReference type="OrthoDB" id="7730192at2759"/>
<dbReference type="RefSeq" id="XP_014251232.1">
    <property type="nucleotide sequence ID" value="XM_014395746.2"/>
</dbReference>